<keyword evidence="2" id="KW-1185">Reference proteome</keyword>
<proteinExistence type="predicted"/>
<dbReference type="Proteomes" id="UP001500740">
    <property type="component" value="Unassembled WGS sequence"/>
</dbReference>
<comment type="caution">
    <text evidence="1">The sequence shown here is derived from an EMBL/GenBank/DDBJ whole genome shotgun (WGS) entry which is preliminary data.</text>
</comment>
<evidence type="ECO:0000313" key="1">
    <source>
        <dbReference type="EMBL" id="GAA0468155.1"/>
    </source>
</evidence>
<dbReference type="RefSeq" id="WP_343784053.1">
    <property type="nucleotide sequence ID" value="NZ_BAAACZ010000021.1"/>
</dbReference>
<sequence length="136" mass="16345">METSKELRWKQRFETFEQSFLKLAQYSEEIFENDLEQAGFVHLYEVAKEHALNTVIDYLDARGVSVETHRQAIKEAANYSFIDNEKTWLKSLNRQNLAYYIHTDKVINQLIEDIQKSYYKELNHFYIKLKEEIELS</sequence>
<dbReference type="InterPro" id="IPR010235">
    <property type="entry name" value="HepT"/>
</dbReference>
<dbReference type="EMBL" id="BAAACZ010000021">
    <property type="protein sequence ID" value="GAA0468155.1"/>
    <property type="molecule type" value="Genomic_DNA"/>
</dbReference>
<dbReference type="Gene3D" id="1.20.120.330">
    <property type="entry name" value="Nucleotidyltransferases domain 2"/>
    <property type="match status" value="1"/>
</dbReference>
<name>A0ABP3K1Z0_9BACI</name>
<accession>A0ABP3K1Z0</accession>
<gene>
    <name evidence="1" type="ORF">GCM10008935_25070</name>
</gene>
<protein>
    <submittedName>
        <fullName evidence="1">Nucleotidyltransferase substrate binding protein</fullName>
    </submittedName>
</protein>
<dbReference type="Pfam" id="PF08780">
    <property type="entry name" value="NTase_sub_bind"/>
    <property type="match status" value="1"/>
</dbReference>
<organism evidence="1 2">
    <name type="scientific">Alkalibacillus silvisoli</name>
    <dbReference type="NCBI Taxonomy" id="392823"/>
    <lineage>
        <taxon>Bacteria</taxon>
        <taxon>Bacillati</taxon>
        <taxon>Bacillota</taxon>
        <taxon>Bacilli</taxon>
        <taxon>Bacillales</taxon>
        <taxon>Bacillaceae</taxon>
        <taxon>Alkalibacillus</taxon>
    </lineage>
</organism>
<evidence type="ECO:0000313" key="2">
    <source>
        <dbReference type="Proteomes" id="UP001500740"/>
    </source>
</evidence>
<reference evidence="2" key="1">
    <citation type="journal article" date="2019" name="Int. J. Syst. Evol. Microbiol.">
        <title>The Global Catalogue of Microorganisms (GCM) 10K type strain sequencing project: providing services to taxonomists for standard genome sequencing and annotation.</title>
        <authorList>
            <consortium name="The Broad Institute Genomics Platform"/>
            <consortium name="The Broad Institute Genome Sequencing Center for Infectious Disease"/>
            <person name="Wu L."/>
            <person name="Ma J."/>
        </authorList>
    </citation>
    <scope>NUCLEOTIDE SEQUENCE [LARGE SCALE GENOMIC DNA]</scope>
    <source>
        <strain evidence="2">JCM 14193</strain>
    </source>
</reference>
<dbReference type="SUPFAM" id="SSF81593">
    <property type="entry name" value="Nucleotidyltransferase substrate binding subunit/domain"/>
    <property type="match status" value="1"/>
</dbReference>